<evidence type="ECO:0000313" key="2">
    <source>
        <dbReference type="EMBL" id="MCF2653211.1"/>
    </source>
</evidence>
<dbReference type="InterPro" id="IPR003961">
    <property type="entry name" value="FN3_dom"/>
</dbReference>
<protein>
    <submittedName>
        <fullName evidence="2">Fibronectin type III domain-containing protein</fullName>
    </submittedName>
</protein>
<feature type="domain" description="Fibronectin type-III" evidence="1">
    <location>
        <begin position="360"/>
        <end position="451"/>
    </location>
</feature>
<accession>A0ABS9CPZ0</accession>
<dbReference type="SMART" id="SM00060">
    <property type="entry name" value="FN3"/>
    <property type="match status" value="2"/>
</dbReference>
<dbReference type="InterPro" id="IPR036116">
    <property type="entry name" value="FN3_sf"/>
</dbReference>
<evidence type="ECO:0000313" key="3">
    <source>
        <dbReference type="Proteomes" id="UP001299220"/>
    </source>
</evidence>
<dbReference type="InterPro" id="IPR013783">
    <property type="entry name" value="Ig-like_fold"/>
</dbReference>
<comment type="caution">
    <text evidence="2">The sequence shown here is derived from an EMBL/GenBank/DDBJ whole genome shotgun (WGS) entry which is preliminary data.</text>
</comment>
<name>A0ABS9CPZ0_9FIRM</name>
<dbReference type="Proteomes" id="UP001299220">
    <property type="component" value="Unassembled WGS sequence"/>
</dbReference>
<sequence length="451" mass="50020">MVFTIFPEYKNERYNIEIYNTSGVKVASASSTYYNSSIMYKTVTITVNTSELKNMTPGNYTVKYWLDFYSMYEWHSAPNSYTRKLTVLKNVCNGNHRFVQDSIYTEPTCKKEGVARMVCSTCGHTVYQSIPVSGHTWDGGTVTTDPTDTETGIRTYTCTVCSETKTESIPALVTAPAKPYKIANVVSGIHVYWDAVEGAHKYGLWRSETGKDGTYNWIANPTTNHFTDTKIESGKTYFYKVTILNTDLNVHTDKSEAIGVTYVATPDITSRTNTAAGVKMSWDKITGATGYAIYRKSYSGTDAWVRVGTISGNSTFTWTDTSVKNNNGEVYKYTIRALAGSDMKTLSGCRNAGRTMVRLSSQVLTSATKASSTSVLCKWTASSKVTGYEIRFLVNGEVYKTFTVGNYKTGTKTFTGLKAGQTYTVQVRTYKKVDGVGSFYSDWSTAKTVKI</sequence>
<evidence type="ECO:0000259" key="1">
    <source>
        <dbReference type="PROSITE" id="PS50853"/>
    </source>
</evidence>
<reference evidence="2 3" key="1">
    <citation type="submission" date="2020-12" db="EMBL/GenBank/DDBJ databases">
        <title>Whole genome sequences of gut porcine anaerobes.</title>
        <authorList>
            <person name="Kubasova T."/>
            <person name="Jahodarova E."/>
            <person name="Rychlik I."/>
        </authorList>
    </citation>
    <scope>NUCLEOTIDE SEQUENCE [LARGE SCALE GENOMIC DNA]</scope>
    <source>
        <strain evidence="2 3">An867</strain>
    </source>
</reference>
<proteinExistence type="predicted"/>
<organism evidence="2 3">
    <name type="scientific">Anaeromassilibacillus senegalensis</name>
    <dbReference type="NCBI Taxonomy" id="1673717"/>
    <lineage>
        <taxon>Bacteria</taxon>
        <taxon>Bacillati</taxon>
        <taxon>Bacillota</taxon>
        <taxon>Clostridia</taxon>
        <taxon>Eubacteriales</taxon>
        <taxon>Acutalibacteraceae</taxon>
        <taxon>Anaeromassilibacillus</taxon>
    </lineage>
</organism>
<keyword evidence="3" id="KW-1185">Reference proteome</keyword>
<dbReference type="Pfam" id="PF00041">
    <property type="entry name" value="fn3"/>
    <property type="match status" value="1"/>
</dbReference>
<dbReference type="CDD" id="cd00063">
    <property type="entry name" value="FN3"/>
    <property type="match status" value="1"/>
</dbReference>
<dbReference type="EMBL" id="JAFBIT010000003">
    <property type="protein sequence ID" value="MCF2653211.1"/>
    <property type="molecule type" value="Genomic_DNA"/>
</dbReference>
<dbReference type="RefSeq" id="WP_235324231.1">
    <property type="nucleotide sequence ID" value="NZ_JAFBIT010000003.1"/>
</dbReference>
<dbReference type="Gene3D" id="2.60.40.10">
    <property type="entry name" value="Immunoglobulins"/>
    <property type="match status" value="3"/>
</dbReference>
<gene>
    <name evidence="2" type="ORF">JQM67_11425</name>
</gene>
<dbReference type="SUPFAM" id="SSF49265">
    <property type="entry name" value="Fibronectin type III"/>
    <property type="match status" value="2"/>
</dbReference>
<dbReference type="PROSITE" id="PS50853">
    <property type="entry name" value="FN3"/>
    <property type="match status" value="1"/>
</dbReference>